<dbReference type="RefSeq" id="WP_085728198.1">
    <property type="nucleotide sequence ID" value="NZ_NBYN01000042.1"/>
</dbReference>
<organism evidence="1 2">
    <name type="scientific">Cylindrospermopsis raciborskii CENA303</name>
    <dbReference type="NCBI Taxonomy" id="1170769"/>
    <lineage>
        <taxon>Bacteria</taxon>
        <taxon>Bacillati</taxon>
        <taxon>Cyanobacteriota</taxon>
        <taxon>Cyanophyceae</taxon>
        <taxon>Nostocales</taxon>
        <taxon>Aphanizomenonaceae</taxon>
        <taxon>Cylindrospermopsis</taxon>
    </lineage>
</organism>
<dbReference type="EMBL" id="NBYN01000042">
    <property type="protein sequence ID" value="OSO90953.1"/>
    <property type="molecule type" value="Genomic_DNA"/>
</dbReference>
<evidence type="ECO:0000313" key="1">
    <source>
        <dbReference type="EMBL" id="OSO90953.1"/>
    </source>
</evidence>
<protein>
    <submittedName>
        <fullName evidence="1">Uncharacterized protein</fullName>
    </submittedName>
</protein>
<comment type="caution">
    <text evidence="1">The sequence shown here is derived from an EMBL/GenBank/DDBJ whole genome shotgun (WGS) entry which is preliminary data.</text>
</comment>
<accession>A0A1X4G7I4</accession>
<reference evidence="2" key="1">
    <citation type="submission" date="2017-04" db="EMBL/GenBank/DDBJ databases">
        <authorList>
            <person name="Abreu V.A."/>
            <person name="Popin R.V."/>
            <person name="Rigonato J."/>
            <person name="Andreote A.P."/>
            <person name="Schaker P.C."/>
            <person name="Hoff-Risseti C."/>
            <person name="Alvarenga D.O."/>
            <person name="Varani A.M."/>
            <person name="Fiore M.F."/>
        </authorList>
    </citation>
    <scope>NUCLEOTIDE SEQUENCE [LARGE SCALE GENOMIC DNA]</scope>
    <source>
        <strain evidence="2">CENA303</strain>
    </source>
</reference>
<evidence type="ECO:0000313" key="2">
    <source>
        <dbReference type="Proteomes" id="UP000192997"/>
    </source>
</evidence>
<dbReference type="AlphaFoldDB" id="A0A1X4G7I4"/>
<sequence>MNIEEQGEKEGRPVMEKINLTLIPANLRAWEGENKALALLPDIQKLVSENDQHRCLYVMDSVGTARKLKQALSQMFGGENLGEAHGIVQASEKKDALKKVHTTGTSGIEVGIDFTDEYFKDLLLFEGRTSSQFLQR</sequence>
<gene>
    <name evidence="1" type="ORF">B7O87_09150</name>
</gene>
<dbReference type="Proteomes" id="UP000192997">
    <property type="component" value="Unassembled WGS sequence"/>
</dbReference>
<proteinExistence type="predicted"/>
<name>A0A1X4G7I4_9CYAN</name>